<sequence length="412" mass="46582">MTRHPQTVKPPVSYSVSVSVICGAKQQLKCFDGKENADRCQDGVFLNLIEHQSSKHNSTGGSSFRIISMTSLARKMCSYIDMFDGTYVAWCPFSLGSECANISVSLDFYNFTAFTGIHKPLRNVVWDRMVCRGQQLSCSIMRGSTEKNKMMLHPRDVSGLQYETARRNAITWQRHIDGWQARLSWQNGKLFHINKTTLCKRLKRFGRMIMVGASHMRYKADHIVIQCYKMPVNIGRKHSSMAVNNVEFLRRRWTKEFRSLPAELLKRNLTKGDLVLIQTGAHDMGYDGLEKTMAVAVPHLLRVLRKVSVISRTRGFHVVYVTSPAYPRLCNESSSVRGSRNNFALAAYHGRIKSAMNFTGIGVFDEFSAFLTYEEEAICGAHYLCRTLDDLSNVSGEIGKTAAELLLAYATN</sequence>
<keyword evidence="2" id="KW-1185">Reference proteome</keyword>
<proteinExistence type="predicted"/>
<organism evidence="1 2">
    <name type="scientific">Ridgeia piscesae</name>
    <name type="common">Tubeworm</name>
    <dbReference type="NCBI Taxonomy" id="27915"/>
    <lineage>
        <taxon>Eukaryota</taxon>
        <taxon>Metazoa</taxon>
        <taxon>Spiralia</taxon>
        <taxon>Lophotrochozoa</taxon>
        <taxon>Annelida</taxon>
        <taxon>Polychaeta</taxon>
        <taxon>Sedentaria</taxon>
        <taxon>Canalipalpata</taxon>
        <taxon>Sabellida</taxon>
        <taxon>Siboglinidae</taxon>
        <taxon>Ridgeia</taxon>
    </lineage>
</organism>
<evidence type="ECO:0000313" key="1">
    <source>
        <dbReference type="EMBL" id="KAK2153739.1"/>
    </source>
</evidence>
<evidence type="ECO:0000313" key="2">
    <source>
        <dbReference type="Proteomes" id="UP001209878"/>
    </source>
</evidence>
<accession>A0AAD9JID6</accession>
<dbReference type="AlphaFoldDB" id="A0AAD9JID6"/>
<name>A0AAD9JID6_RIDPI</name>
<reference evidence="1" key="1">
    <citation type="journal article" date="2023" name="Mol. Biol. Evol.">
        <title>Third-Generation Sequencing Reveals the Adaptive Role of the Epigenome in Three Deep-Sea Polychaetes.</title>
        <authorList>
            <person name="Perez M."/>
            <person name="Aroh O."/>
            <person name="Sun Y."/>
            <person name="Lan Y."/>
            <person name="Juniper S.K."/>
            <person name="Young C.R."/>
            <person name="Angers B."/>
            <person name="Qian P.Y."/>
        </authorList>
    </citation>
    <scope>NUCLEOTIDE SEQUENCE</scope>
    <source>
        <strain evidence="1">R07B-5</strain>
    </source>
</reference>
<gene>
    <name evidence="1" type="ORF">NP493_2270g00001</name>
</gene>
<comment type="caution">
    <text evidence="1">The sequence shown here is derived from an EMBL/GenBank/DDBJ whole genome shotgun (WGS) entry which is preliminary data.</text>
</comment>
<dbReference type="EMBL" id="JAODUO010002265">
    <property type="protein sequence ID" value="KAK2153739.1"/>
    <property type="molecule type" value="Genomic_DNA"/>
</dbReference>
<protein>
    <submittedName>
        <fullName evidence="1">Uncharacterized protein</fullName>
    </submittedName>
</protein>
<dbReference type="SUPFAM" id="SSF52266">
    <property type="entry name" value="SGNH hydrolase"/>
    <property type="match status" value="1"/>
</dbReference>
<dbReference type="Proteomes" id="UP001209878">
    <property type="component" value="Unassembled WGS sequence"/>
</dbReference>